<keyword evidence="1" id="KW-0732">Signal</keyword>
<feature type="chain" id="PRO_5045694374" description="Lipocalin-like domain-containing protein" evidence="1">
    <location>
        <begin position="20"/>
        <end position="127"/>
    </location>
</feature>
<keyword evidence="3" id="KW-1185">Reference proteome</keyword>
<dbReference type="Proteomes" id="UP001597508">
    <property type="component" value="Unassembled WGS sequence"/>
</dbReference>
<reference evidence="3" key="1">
    <citation type="journal article" date="2019" name="Int. J. Syst. Evol. Microbiol.">
        <title>The Global Catalogue of Microorganisms (GCM) 10K type strain sequencing project: providing services to taxonomists for standard genome sequencing and annotation.</title>
        <authorList>
            <consortium name="The Broad Institute Genomics Platform"/>
            <consortium name="The Broad Institute Genome Sequencing Center for Infectious Disease"/>
            <person name="Wu L."/>
            <person name="Ma J."/>
        </authorList>
    </citation>
    <scope>NUCLEOTIDE SEQUENCE [LARGE SCALE GENOMIC DNA]</scope>
    <source>
        <strain evidence="3">KCTC 52127</strain>
    </source>
</reference>
<dbReference type="EMBL" id="JBHULH010000008">
    <property type="protein sequence ID" value="MFD2568268.1"/>
    <property type="molecule type" value="Genomic_DNA"/>
</dbReference>
<dbReference type="RefSeq" id="WP_379666972.1">
    <property type="nucleotide sequence ID" value="NZ_JBHULH010000008.1"/>
</dbReference>
<sequence length="127" mass="14720">MKLKYLLLSLTLFVTSVFIQDSKTNLISGKKWHAKAIQMGEQKMDVPPGEQNQMWMIFHKDGVHEVNANNSIKKGTWKFSKQKDSIHFITEKGKEKSMKLEKLTKESLVLGFMENGMEARVYLEKNK</sequence>
<evidence type="ECO:0000313" key="3">
    <source>
        <dbReference type="Proteomes" id="UP001597508"/>
    </source>
</evidence>
<evidence type="ECO:0000256" key="1">
    <source>
        <dbReference type="SAM" id="SignalP"/>
    </source>
</evidence>
<comment type="caution">
    <text evidence="2">The sequence shown here is derived from an EMBL/GenBank/DDBJ whole genome shotgun (WGS) entry which is preliminary data.</text>
</comment>
<proteinExistence type="predicted"/>
<name>A0ABW5LTW5_9FLAO</name>
<accession>A0ABW5LTW5</accession>
<protein>
    <recommendedName>
        <fullName evidence="4">Lipocalin-like domain-containing protein</fullName>
    </recommendedName>
</protein>
<gene>
    <name evidence="2" type="ORF">ACFSRZ_12880</name>
</gene>
<evidence type="ECO:0000313" key="2">
    <source>
        <dbReference type="EMBL" id="MFD2568268.1"/>
    </source>
</evidence>
<feature type="signal peptide" evidence="1">
    <location>
        <begin position="1"/>
        <end position="19"/>
    </location>
</feature>
<organism evidence="2 3">
    <name type="scientific">Pseudotenacibaculum haliotis</name>
    <dbReference type="NCBI Taxonomy" id="1862138"/>
    <lineage>
        <taxon>Bacteria</taxon>
        <taxon>Pseudomonadati</taxon>
        <taxon>Bacteroidota</taxon>
        <taxon>Flavobacteriia</taxon>
        <taxon>Flavobacteriales</taxon>
        <taxon>Flavobacteriaceae</taxon>
        <taxon>Pseudotenacibaculum</taxon>
    </lineage>
</organism>
<evidence type="ECO:0008006" key="4">
    <source>
        <dbReference type="Google" id="ProtNLM"/>
    </source>
</evidence>